<proteinExistence type="predicted"/>
<evidence type="ECO:0000313" key="3">
    <source>
        <dbReference type="EMBL" id="AGF84847.1"/>
    </source>
</evidence>
<accession>M1PVU3</accession>
<evidence type="ECO:0000313" key="4">
    <source>
        <dbReference type="Proteomes" id="UP000241071"/>
    </source>
</evidence>
<organism evidence="3 4">
    <name type="scientific">Moumouvirus goulette</name>
    <dbReference type="NCBI Taxonomy" id="1247379"/>
    <lineage>
        <taxon>Viruses</taxon>
        <taxon>Varidnaviria</taxon>
        <taxon>Bamfordvirae</taxon>
        <taxon>Nucleocytoviricota</taxon>
        <taxon>Megaviricetes</taxon>
        <taxon>Imitervirales</taxon>
        <taxon>Mimiviridae</taxon>
        <taxon>Megamimivirinae</taxon>
        <taxon>Moumouvirus</taxon>
        <taxon>Moumouvirus goulettemassiliense</taxon>
    </lineage>
</organism>
<protein>
    <submittedName>
        <fullName evidence="3">Uncharacterized protein</fullName>
    </submittedName>
</protein>
<keyword evidence="2" id="KW-0472">Membrane</keyword>
<keyword evidence="4" id="KW-1185">Reference proteome</keyword>
<gene>
    <name evidence="3" type="ORF">glt_00038</name>
</gene>
<name>M1PVU3_9VIRU</name>
<evidence type="ECO:0000256" key="1">
    <source>
        <dbReference type="SAM" id="MobiDB-lite"/>
    </source>
</evidence>
<keyword evidence="2" id="KW-0812">Transmembrane</keyword>
<feature type="region of interest" description="Disordered" evidence="1">
    <location>
        <begin position="43"/>
        <end position="77"/>
    </location>
</feature>
<dbReference type="Proteomes" id="UP000241071">
    <property type="component" value="Segment"/>
</dbReference>
<dbReference type="EMBL" id="KC008572">
    <property type="protein sequence ID" value="AGF84847.1"/>
    <property type="molecule type" value="Genomic_DNA"/>
</dbReference>
<feature type="compositionally biased region" description="Acidic residues" evidence="1">
    <location>
        <begin position="54"/>
        <end position="68"/>
    </location>
</feature>
<reference evidence="3 4" key="1">
    <citation type="submission" date="2012-10" db="EMBL/GenBank/DDBJ databases">
        <title>Complete genome sequence of Moumouvirus goulette.</title>
        <authorList>
            <person name="Fournous G."/>
            <person name="Bougalmi M."/>
            <person name="Colson P."/>
        </authorList>
    </citation>
    <scope>NUCLEOTIDE SEQUENCE [LARGE SCALE GENOMIC DNA]</scope>
</reference>
<evidence type="ECO:0000256" key="2">
    <source>
        <dbReference type="SAM" id="Phobius"/>
    </source>
</evidence>
<sequence length="341" mass="39103">MVSRLLIISFIFAAMTTIISGLRYRGKRGDENQKECPKNFIEESIDKSNNELDNNFEDSDEDSSDEELDSKSFNKESVESHIDPVKLSAKKYDDKRVKEILKNSVKEAIGDFDLTVQDRNTIYHFTQKKIGFKKVVCVQNNMEPIIELLALVLIPDSIDIVQSMNSDYEGRVEADVVYVHSLFVPHKPDVDILNAVFVRNLPQYQIPIDFYSKYSCVEGTGDMERYYPSALVKKSFIRGITFYTDLNDALKVKIMDDIDKLNTSDLKKREITTAMFMLKLKSMISKSNVKNEKQALKKLATETRGNLLGIVNHLDKMKVGRDAMEMMIIEDAINNWSFETV</sequence>
<feature type="transmembrane region" description="Helical" evidence="2">
    <location>
        <begin position="6"/>
        <end position="24"/>
    </location>
</feature>
<keyword evidence="2" id="KW-1133">Transmembrane helix</keyword>